<feature type="transmembrane region" description="Helical" evidence="6">
    <location>
        <begin position="69"/>
        <end position="91"/>
    </location>
</feature>
<dbReference type="EMBL" id="DSBT01000253">
    <property type="protein sequence ID" value="HDP78224.1"/>
    <property type="molecule type" value="Genomic_DNA"/>
</dbReference>
<name>A0A7C1H0H3_9BACT</name>
<dbReference type="Pfam" id="PF02653">
    <property type="entry name" value="BPD_transp_2"/>
    <property type="match status" value="1"/>
</dbReference>
<feature type="transmembrane region" description="Helical" evidence="6">
    <location>
        <begin position="126"/>
        <end position="147"/>
    </location>
</feature>
<feature type="transmembrane region" description="Helical" evidence="6">
    <location>
        <begin position="103"/>
        <end position="120"/>
    </location>
</feature>
<evidence type="ECO:0000256" key="4">
    <source>
        <dbReference type="ARBA" id="ARBA00022989"/>
    </source>
</evidence>
<dbReference type="Proteomes" id="UP000886198">
    <property type="component" value="Unassembled WGS sequence"/>
</dbReference>
<keyword evidence="2" id="KW-1003">Cell membrane</keyword>
<evidence type="ECO:0000256" key="3">
    <source>
        <dbReference type="ARBA" id="ARBA00022692"/>
    </source>
</evidence>
<dbReference type="GO" id="GO:0005886">
    <property type="term" value="C:plasma membrane"/>
    <property type="evidence" value="ECO:0007669"/>
    <property type="project" value="UniProtKB-SubCell"/>
</dbReference>
<comment type="caution">
    <text evidence="7">The sequence shown here is derived from an EMBL/GenBank/DDBJ whole genome shotgun (WGS) entry which is preliminary data.</text>
</comment>
<reference evidence="7" key="1">
    <citation type="journal article" date="2020" name="mSystems">
        <title>Genome- and Community-Level Interaction Insights into Carbon Utilization and Element Cycling Functions of Hydrothermarchaeota in Hydrothermal Sediment.</title>
        <authorList>
            <person name="Zhou Z."/>
            <person name="Liu Y."/>
            <person name="Xu W."/>
            <person name="Pan J."/>
            <person name="Luo Z.H."/>
            <person name="Li M."/>
        </authorList>
    </citation>
    <scope>NUCLEOTIDE SEQUENCE [LARGE SCALE GENOMIC DNA]</scope>
    <source>
        <strain evidence="7">SpSt-1179</strain>
    </source>
</reference>
<feature type="transmembrane region" description="Helical" evidence="6">
    <location>
        <begin position="210"/>
        <end position="228"/>
    </location>
</feature>
<keyword evidence="3 6" id="KW-0812">Transmembrane</keyword>
<dbReference type="PANTHER" id="PTHR47089">
    <property type="entry name" value="ABC TRANSPORTER, PERMEASE PROTEIN"/>
    <property type="match status" value="1"/>
</dbReference>
<evidence type="ECO:0000256" key="1">
    <source>
        <dbReference type="ARBA" id="ARBA00004651"/>
    </source>
</evidence>
<evidence type="ECO:0000313" key="7">
    <source>
        <dbReference type="EMBL" id="HDP78224.1"/>
    </source>
</evidence>
<dbReference type="CDD" id="cd06580">
    <property type="entry name" value="TM_PBP1_transp_TpRbsC_like"/>
    <property type="match status" value="1"/>
</dbReference>
<keyword evidence="5 6" id="KW-0472">Membrane</keyword>
<dbReference type="PANTHER" id="PTHR47089:SF1">
    <property type="entry name" value="GUANOSINE ABC TRANSPORTER PERMEASE PROTEIN NUPP"/>
    <property type="match status" value="1"/>
</dbReference>
<feature type="transmembrane region" description="Helical" evidence="6">
    <location>
        <begin position="257"/>
        <end position="278"/>
    </location>
</feature>
<feature type="transmembrane region" description="Helical" evidence="6">
    <location>
        <begin position="335"/>
        <end position="356"/>
    </location>
</feature>
<evidence type="ECO:0000256" key="6">
    <source>
        <dbReference type="SAM" id="Phobius"/>
    </source>
</evidence>
<dbReference type="InterPro" id="IPR001851">
    <property type="entry name" value="ABC_transp_permease"/>
</dbReference>
<accession>A0A7C1H0H3</accession>
<feature type="transmembrane region" description="Helical" evidence="6">
    <location>
        <begin position="298"/>
        <end position="323"/>
    </location>
</feature>
<gene>
    <name evidence="7" type="ORF">ENN47_08595</name>
</gene>
<organism evidence="7">
    <name type="scientific">Mesotoga infera</name>
    <dbReference type="NCBI Taxonomy" id="1236046"/>
    <lineage>
        <taxon>Bacteria</taxon>
        <taxon>Thermotogati</taxon>
        <taxon>Thermotogota</taxon>
        <taxon>Thermotogae</taxon>
        <taxon>Kosmotogales</taxon>
        <taxon>Kosmotogaceae</taxon>
        <taxon>Mesotoga</taxon>
    </lineage>
</organism>
<feature type="transmembrane region" description="Helical" evidence="6">
    <location>
        <begin position="21"/>
        <end position="41"/>
    </location>
</feature>
<proteinExistence type="predicted"/>
<keyword evidence="4 6" id="KW-1133">Transmembrane helix</keyword>
<dbReference type="AlphaFoldDB" id="A0A7C1H0H3"/>
<protein>
    <submittedName>
        <fullName evidence="7">ABC transporter permease</fullName>
    </submittedName>
</protein>
<evidence type="ECO:0000256" key="5">
    <source>
        <dbReference type="ARBA" id="ARBA00023136"/>
    </source>
</evidence>
<sequence>MRIKIEKRLAVPKYSSILVPILSVAIALVLMGIILLVFFYGRQGNLFLAFRETFEAYKEMLTWPFANKYGIFSTLMRMVPLAFVGLGLSFAYRMKIWNIGGEGQLYMGALAATWGALYLFKDVTSPVLMILLISLLGAAAGGIWALIPALMKAFAKTDEIVVTLMLNYVAIFWVDYLVYGPWKDPKGYGFPGTAPFPNQARLATLFKGEFHVGFFVAVALAIVLYYVYKRTRWGMNSKIVGDNAQAARYSGISIIKYTIIALVVSGAIAGLGGAVQMMGVQHRLQHGFSPGYGYTAIIVAWLAKLNPIAILLVAFLFGGLLVGNDQLQMFYKLPMALISVFQGLVLFSLLGGEAIARYRLRVSREEAVTNE</sequence>
<comment type="subcellular location">
    <subcellularLocation>
        <location evidence="1">Cell membrane</location>
        <topology evidence="1">Multi-pass membrane protein</topology>
    </subcellularLocation>
</comment>
<evidence type="ECO:0000256" key="2">
    <source>
        <dbReference type="ARBA" id="ARBA00022475"/>
    </source>
</evidence>
<dbReference type="GO" id="GO:0022857">
    <property type="term" value="F:transmembrane transporter activity"/>
    <property type="evidence" value="ECO:0007669"/>
    <property type="project" value="InterPro"/>
</dbReference>
<feature type="transmembrane region" description="Helical" evidence="6">
    <location>
        <begin position="159"/>
        <end position="179"/>
    </location>
</feature>